<accession>A0A370TXL3</accession>
<evidence type="ECO:0000313" key="3">
    <source>
        <dbReference type="Proteomes" id="UP000254866"/>
    </source>
</evidence>
<dbReference type="Pfam" id="PF24864">
    <property type="entry name" value="DUF7730"/>
    <property type="match status" value="1"/>
</dbReference>
<sequence length="210" mass="23518">MRRRRGSCVLGLYEADIKQAQKKRIANAPQPLPQQRARSLTLPLPALPDKEKPSQSWNLLTKIKFNKLKGVLFTPAPQQTSDQFQSSLLSRLPLEIRQLIWAGVLGGNLLHICRARKKLLAVSCAENPEILELETAQHNCWVSLSCDSQGHPKLCDASGAYRSCQSQHLAKAANLLPLLQTCRRIYTEAISILYAGNIFDINHVDIVLYL</sequence>
<protein>
    <recommendedName>
        <fullName evidence="1">DUF7730 domain-containing protein</fullName>
    </recommendedName>
</protein>
<gene>
    <name evidence="2" type="ORF">BP5553_00228</name>
</gene>
<organism evidence="2 3">
    <name type="scientific">Venustampulla echinocandica</name>
    <dbReference type="NCBI Taxonomy" id="2656787"/>
    <lineage>
        <taxon>Eukaryota</taxon>
        <taxon>Fungi</taxon>
        <taxon>Dikarya</taxon>
        <taxon>Ascomycota</taxon>
        <taxon>Pezizomycotina</taxon>
        <taxon>Leotiomycetes</taxon>
        <taxon>Helotiales</taxon>
        <taxon>Pleuroascaceae</taxon>
        <taxon>Venustampulla</taxon>
    </lineage>
</organism>
<proteinExistence type="predicted"/>
<dbReference type="OrthoDB" id="4757095at2759"/>
<name>A0A370TXL3_9HELO</name>
<dbReference type="RefSeq" id="XP_031872905.1">
    <property type="nucleotide sequence ID" value="XM_032008851.1"/>
</dbReference>
<feature type="domain" description="DUF7730" evidence="1">
    <location>
        <begin position="82"/>
        <end position="210"/>
    </location>
</feature>
<dbReference type="AlphaFoldDB" id="A0A370TXL3"/>
<dbReference type="STRING" id="2656787.A0A370TXL3"/>
<evidence type="ECO:0000313" key="2">
    <source>
        <dbReference type="EMBL" id="RDL40249.1"/>
    </source>
</evidence>
<comment type="caution">
    <text evidence="2">The sequence shown here is derived from an EMBL/GenBank/DDBJ whole genome shotgun (WGS) entry which is preliminary data.</text>
</comment>
<dbReference type="GeneID" id="43593077"/>
<keyword evidence="3" id="KW-1185">Reference proteome</keyword>
<dbReference type="InterPro" id="IPR056632">
    <property type="entry name" value="DUF7730"/>
</dbReference>
<dbReference type="PANTHER" id="PTHR38790">
    <property type="entry name" value="2EXR DOMAIN-CONTAINING PROTEIN-RELATED"/>
    <property type="match status" value="1"/>
</dbReference>
<evidence type="ECO:0000259" key="1">
    <source>
        <dbReference type="Pfam" id="PF24864"/>
    </source>
</evidence>
<reference evidence="2 3" key="1">
    <citation type="journal article" date="2018" name="IMA Fungus">
        <title>IMA Genome-F 9: Draft genome sequence of Annulohypoxylon stygium, Aspergillus mulundensis, Berkeleyomyces basicola (syn. Thielaviopsis basicola), Ceratocystis smalleyi, two Cercospora beticola strains, Coleophoma cylindrospora, Fusarium fracticaudum, Phialophora cf. hyalina, and Morchella septimelata.</title>
        <authorList>
            <person name="Wingfield B.D."/>
            <person name="Bills G.F."/>
            <person name="Dong Y."/>
            <person name="Huang W."/>
            <person name="Nel W.J."/>
            <person name="Swalarsk-Parry B.S."/>
            <person name="Vaghefi N."/>
            <person name="Wilken P.M."/>
            <person name="An Z."/>
            <person name="de Beer Z.W."/>
            <person name="De Vos L."/>
            <person name="Chen L."/>
            <person name="Duong T.A."/>
            <person name="Gao Y."/>
            <person name="Hammerbacher A."/>
            <person name="Kikkert J.R."/>
            <person name="Li Y."/>
            <person name="Li H."/>
            <person name="Li K."/>
            <person name="Li Q."/>
            <person name="Liu X."/>
            <person name="Ma X."/>
            <person name="Naidoo K."/>
            <person name="Pethybridge S.J."/>
            <person name="Sun J."/>
            <person name="Steenkamp E.T."/>
            <person name="van der Nest M.A."/>
            <person name="van Wyk S."/>
            <person name="Wingfield M.J."/>
            <person name="Xiong C."/>
            <person name="Yue Q."/>
            <person name="Zhang X."/>
        </authorList>
    </citation>
    <scope>NUCLEOTIDE SEQUENCE [LARGE SCALE GENOMIC DNA]</scope>
    <source>
        <strain evidence="2 3">BP 5553</strain>
    </source>
</reference>
<dbReference type="Proteomes" id="UP000254866">
    <property type="component" value="Unassembled WGS sequence"/>
</dbReference>
<dbReference type="EMBL" id="NPIC01000001">
    <property type="protein sequence ID" value="RDL40249.1"/>
    <property type="molecule type" value="Genomic_DNA"/>
</dbReference>